<dbReference type="InterPro" id="IPR019787">
    <property type="entry name" value="Znf_PHD-finger"/>
</dbReference>
<keyword evidence="2" id="KW-0479">Metal-binding</keyword>
<dbReference type="GO" id="GO:0003677">
    <property type="term" value="F:DNA binding"/>
    <property type="evidence" value="ECO:0007669"/>
    <property type="project" value="UniProtKB-KW"/>
</dbReference>
<evidence type="ECO:0000259" key="12">
    <source>
        <dbReference type="PROSITE" id="PS50016"/>
    </source>
</evidence>
<evidence type="ECO:0000313" key="13">
    <source>
        <dbReference type="EMBL" id="MDE48663.1"/>
    </source>
</evidence>
<dbReference type="InterPro" id="IPR011011">
    <property type="entry name" value="Znf_FYVE_PHD"/>
</dbReference>
<dbReference type="AlphaFoldDB" id="A0A6G1SFG1"/>
<evidence type="ECO:0000256" key="1">
    <source>
        <dbReference type="ARBA" id="ARBA00004123"/>
    </source>
</evidence>
<dbReference type="InterPro" id="IPR022056">
    <property type="entry name" value="CpG-bd_C"/>
</dbReference>
<reference evidence="13" key="1">
    <citation type="submission" date="2018-10" db="EMBL/GenBank/DDBJ databases">
        <title>Transcriptome assembly of Aceria tosichella (Wheat curl mite) Type 2.</title>
        <authorList>
            <person name="Scully E.D."/>
            <person name="Geib S.M."/>
            <person name="Palmer N.A."/>
            <person name="Gupta A.K."/>
            <person name="Sarath G."/>
            <person name="Tatineni S."/>
        </authorList>
    </citation>
    <scope>NUCLEOTIDE SEQUENCE</scope>
    <source>
        <strain evidence="13">LincolnNE</strain>
    </source>
</reference>
<keyword evidence="4" id="KW-0862">Zinc</keyword>
<keyword evidence="3 10" id="KW-0863">Zinc-finger</keyword>
<evidence type="ECO:0000256" key="10">
    <source>
        <dbReference type="PROSITE-ProRule" id="PRU00146"/>
    </source>
</evidence>
<accession>A0A6G1SFG1</accession>
<evidence type="ECO:0000256" key="7">
    <source>
        <dbReference type="ARBA" id="ARBA00023163"/>
    </source>
</evidence>
<evidence type="ECO:0000256" key="4">
    <source>
        <dbReference type="ARBA" id="ARBA00022833"/>
    </source>
</evidence>
<keyword evidence="8" id="KW-0539">Nucleus</keyword>
<evidence type="ECO:0000256" key="5">
    <source>
        <dbReference type="ARBA" id="ARBA00023015"/>
    </source>
</evidence>
<proteinExistence type="predicted"/>
<dbReference type="InterPro" id="IPR001965">
    <property type="entry name" value="Znf_PHD"/>
</dbReference>
<comment type="subcellular location">
    <subcellularLocation>
        <location evidence="1">Nucleus</location>
    </subcellularLocation>
</comment>
<dbReference type="PROSITE" id="PS50016">
    <property type="entry name" value="ZF_PHD_2"/>
    <property type="match status" value="1"/>
</dbReference>
<dbReference type="PROSITE" id="PS01359">
    <property type="entry name" value="ZF_PHD_1"/>
    <property type="match status" value="1"/>
</dbReference>
<dbReference type="InterPro" id="IPR019786">
    <property type="entry name" value="Zinc_finger_PHD-type_CS"/>
</dbReference>
<dbReference type="GO" id="GO:0045893">
    <property type="term" value="P:positive regulation of DNA-templated transcription"/>
    <property type="evidence" value="ECO:0007669"/>
    <property type="project" value="TreeGrafter"/>
</dbReference>
<sequence length="368" mass="42839">MARQKYCICRKTNSDENMVQCDKCSEWFHYRCLRITEVDKNADWFCPICIKAAKQCGNPPCCIEARPNSKYCSDACGEEYNKERYHRLFLPKWEKLMKQHSKVRIAKMDELDRLDAEQGEVIELIGRLKEEREELERNIKTIKEQAKTLGAEANQNKEQQGEDSEDGEGEENITSDQSKSFCPACGVEQTADKYFKHLINCYKKQEGSFVSYLTYPQLKEGCETDENPEIYCSKMVDKKKNWYCPNIAIICPTHANYNISQDEVCGSPLIDAQDTVVPDGNYCLKLKKDCTLHYNWDRFRLAAKDYARLEAFQRLHRIQDEIARMHFSLNETYGGVMGVMLHNTIDHKAPDETEEKDGWNDEIVDMQF</sequence>
<protein>
    <recommendedName>
        <fullName evidence="9">CXXC-type zinc finger protein 1</fullName>
    </recommendedName>
</protein>
<dbReference type="SUPFAM" id="SSF57903">
    <property type="entry name" value="FYVE/PHD zinc finger"/>
    <property type="match status" value="1"/>
</dbReference>
<evidence type="ECO:0000256" key="9">
    <source>
        <dbReference type="ARBA" id="ARBA00023828"/>
    </source>
</evidence>
<dbReference type="InterPro" id="IPR013083">
    <property type="entry name" value="Znf_RING/FYVE/PHD"/>
</dbReference>
<keyword evidence="7" id="KW-0804">Transcription</keyword>
<feature type="region of interest" description="Disordered" evidence="11">
    <location>
        <begin position="146"/>
        <end position="179"/>
    </location>
</feature>
<gene>
    <name evidence="13" type="ORF">g.13270</name>
</gene>
<dbReference type="GO" id="GO:0048188">
    <property type="term" value="C:Set1C/COMPASS complex"/>
    <property type="evidence" value="ECO:0007669"/>
    <property type="project" value="InterPro"/>
</dbReference>
<keyword evidence="5" id="KW-0805">Transcription regulation</keyword>
<dbReference type="PANTHER" id="PTHR46174">
    <property type="entry name" value="CXXC-TYPE ZINC FINGER PROTEIN 1"/>
    <property type="match status" value="1"/>
</dbReference>
<dbReference type="SMART" id="SM00249">
    <property type="entry name" value="PHD"/>
    <property type="match status" value="1"/>
</dbReference>
<dbReference type="Pfam" id="PF00628">
    <property type="entry name" value="PHD"/>
    <property type="match status" value="1"/>
</dbReference>
<evidence type="ECO:0000256" key="2">
    <source>
        <dbReference type="ARBA" id="ARBA00022723"/>
    </source>
</evidence>
<evidence type="ECO:0000256" key="8">
    <source>
        <dbReference type="ARBA" id="ARBA00023242"/>
    </source>
</evidence>
<dbReference type="GO" id="GO:0008270">
    <property type="term" value="F:zinc ion binding"/>
    <property type="evidence" value="ECO:0007669"/>
    <property type="project" value="UniProtKB-KW"/>
</dbReference>
<dbReference type="Pfam" id="PF12269">
    <property type="entry name" value="CpG_bind_C"/>
    <property type="match status" value="1"/>
</dbReference>
<dbReference type="Gene3D" id="3.30.40.10">
    <property type="entry name" value="Zinc/RING finger domain, C3HC4 (zinc finger)"/>
    <property type="match status" value="1"/>
</dbReference>
<dbReference type="EMBL" id="GGYP01003892">
    <property type="protein sequence ID" value="MDE48663.1"/>
    <property type="molecule type" value="Transcribed_RNA"/>
</dbReference>
<dbReference type="InterPro" id="IPR037869">
    <property type="entry name" value="Spp1/CFP1"/>
</dbReference>
<evidence type="ECO:0000256" key="11">
    <source>
        <dbReference type="SAM" id="MobiDB-lite"/>
    </source>
</evidence>
<feature type="domain" description="PHD-type" evidence="12">
    <location>
        <begin position="4"/>
        <end position="52"/>
    </location>
</feature>
<evidence type="ECO:0000256" key="6">
    <source>
        <dbReference type="ARBA" id="ARBA00023125"/>
    </source>
</evidence>
<keyword evidence="6" id="KW-0238">DNA-binding</keyword>
<dbReference type="PANTHER" id="PTHR46174:SF1">
    <property type="entry name" value="CXXC-TYPE ZINC FINGER PROTEIN 1"/>
    <property type="match status" value="1"/>
</dbReference>
<feature type="compositionally biased region" description="Acidic residues" evidence="11">
    <location>
        <begin position="161"/>
        <end position="173"/>
    </location>
</feature>
<organism evidence="13">
    <name type="scientific">Aceria tosichella</name>
    <name type="common">wheat curl mite</name>
    <dbReference type="NCBI Taxonomy" id="561515"/>
    <lineage>
        <taxon>Eukaryota</taxon>
        <taxon>Metazoa</taxon>
        <taxon>Ecdysozoa</taxon>
        <taxon>Arthropoda</taxon>
        <taxon>Chelicerata</taxon>
        <taxon>Arachnida</taxon>
        <taxon>Acari</taxon>
        <taxon>Acariformes</taxon>
        <taxon>Trombidiformes</taxon>
        <taxon>Prostigmata</taxon>
        <taxon>Eupodina</taxon>
        <taxon>Eriophyoidea</taxon>
        <taxon>Eriophyidae</taxon>
        <taxon>Eriophyinae</taxon>
        <taxon>Aceriini</taxon>
        <taxon>Aceria</taxon>
    </lineage>
</organism>
<name>A0A6G1SFG1_9ACAR</name>
<evidence type="ECO:0000256" key="3">
    <source>
        <dbReference type="ARBA" id="ARBA00022771"/>
    </source>
</evidence>